<dbReference type="EMBL" id="JBHSPH010000007">
    <property type="protein sequence ID" value="MFC5863878.1"/>
    <property type="molecule type" value="Genomic_DNA"/>
</dbReference>
<dbReference type="InterPro" id="IPR036390">
    <property type="entry name" value="WH_DNA-bd_sf"/>
</dbReference>
<evidence type="ECO:0000256" key="2">
    <source>
        <dbReference type="ARBA" id="ARBA00023125"/>
    </source>
</evidence>
<evidence type="ECO:0000256" key="1">
    <source>
        <dbReference type="ARBA" id="ARBA00023015"/>
    </source>
</evidence>
<evidence type="ECO:0000313" key="5">
    <source>
        <dbReference type="EMBL" id="MFC5863878.1"/>
    </source>
</evidence>
<evidence type="ECO:0000313" key="6">
    <source>
        <dbReference type="Proteomes" id="UP001596091"/>
    </source>
</evidence>
<dbReference type="InterPro" id="IPR000524">
    <property type="entry name" value="Tscrpt_reg_HTH_GntR"/>
</dbReference>
<accession>A0ABW1ELN6</accession>
<protein>
    <submittedName>
        <fullName evidence="5">GntR family transcriptional regulator</fullName>
    </submittedName>
</protein>
<dbReference type="SMART" id="SM00345">
    <property type="entry name" value="HTH_GNTR"/>
    <property type="match status" value="1"/>
</dbReference>
<evidence type="ECO:0000259" key="4">
    <source>
        <dbReference type="PROSITE" id="PS50949"/>
    </source>
</evidence>
<organism evidence="5 6">
    <name type="scientific">Acidicapsa dinghuensis</name>
    <dbReference type="NCBI Taxonomy" id="2218256"/>
    <lineage>
        <taxon>Bacteria</taxon>
        <taxon>Pseudomonadati</taxon>
        <taxon>Acidobacteriota</taxon>
        <taxon>Terriglobia</taxon>
        <taxon>Terriglobales</taxon>
        <taxon>Acidobacteriaceae</taxon>
        <taxon>Acidicapsa</taxon>
    </lineage>
</organism>
<keyword evidence="2" id="KW-0238">DNA-binding</keyword>
<dbReference type="PANTHER" id="PTHR38445:SF9">
    <property type="entry name" value="HTH-TYPE TRANSCRIPTIONAL REPRESSOR YTRA"/>
    <property type="match status" value="1"/>
</dbReference>
<dbReference type="Pfam" id="PF00392">
    <property type="entry name" value="GntR"/>
    <property type="match status" value="1"/>
</dbReference>
<dbReference type="Gene3D" id="1.10.10.10">
    <property type="entry name" value="Winged helix-like DNA-binding domain superfamily/Winged helix DNA-binding domain"/>
    <property type="match status" value="1"/>
</dbReference>
<dbReference type="InterPro" id="IPR036388">
    <property type="entry name" value="WH-like_DNA-bd_sf"/>
</dbReference>
<keyword evidence="1" id="KW-0805">Transcription regulation</keyword>
<evidence type="ECO:0000256" key="3">
    <source>
        <dbReference type="ARBA" id="ARBA00023163"/>
    </source>
</evidence>
<keyword evidence="3" id="KW-0804">Transcription</keyword>
<dbReference type="CDD" id="cd07377">
    <property type="entry name" value="WHTH_GntR"/>
    <property type="match status" value="1"/>
</dbReference>
<dbReference type="PANTHER" id="PTHR38445">
    <property type="entry name" value="HTH-TYPE TRANSCRIPTIONAL REPRESSOR YTRA"/>
    <property type="match status" value="1"/>
</dbReference>
<feature type="domain" description="HTH gntR-type" evidence="4">
    <location>
        <begin position="11"/>
        <end position="79"/>
    </location>
</feature>
<dbReference type="SUPFAM" id="SSF46785">
    <property type="entry name" value="Winged helix' DNA-binding domain"/>
    <property type="match status" value="1"/>
</dbReference>
<gene>
    <name evidence="5" type="ORF">ACFPT7_16335</name>
</gene>
<dbReference type="PROSITE" id="PS50949">
    <property type="entry name" value="HTH_GNTR"/>
    <property type="match status" value="1"/>
</dbReference>
<comment type="caution">
    <text evidence="5">The sequence shown here is derived from an EMBL/GenBank/DDBJ whole genome shotgun (WGS) entry which is preliminary data.</text>
</comment>
<keyword evidence="6" id="KW-1185">Reference proteome</keyword>
<reference evidence="6" key="1">
    <citation type="journal article" date="2019" name="Int. J. Syst. Evol. Microbiol.">
        <title>The Global Catalogue of Microorganisms (GCM) 10K type strain sequencing project: providing services to taxonomists for standard genome sequencing and annotation.</title>
        <authorList>
            <consortium name="The Broad Institute Genomics Platform"/>
            <consortium name="The Broad Institute Genome Sequencing Center for Infectious Disease"/>
            <person name="Wu L."/>
            <person name="Ma J."/>
        </authorList>
    </citation>
    <scope>NUCLEOTIDE SEQUENCE [LARGE SCALE GENOMIC DNA]</scope>
    <source>
        <strain evidence="6">JCM 4087</strain>
    </source>
</reference>
<sequence length="301" mass="33863">MNISLSQDSDVPLRQQLSEQIVFLITTGELQAGEEMPSVRALARRAKVHHNTVSKAYQDLVRREWLTRKRGSRLVVGIPANKGQQSDLGLDELINETIRRARSLGYSLQTLRNRLREHLIEESADHLLVVEHETGIRKIIQREIEEKVQWRVESCSYIDIVREHGLAIGAQVLAPTYMTGSLAQFVPVHRPCFSIEYSSSKDYLAVIRDLQVPSNIAVVSVSESLLKTARSLLAPSIGREHTYQDLLLSTDKVVDMHGVDLVFCDSITLSLVSCNRKVHHQLISADCLKELSILLSLGIEK</sequence>
<proteinExistence type="predicted"/>
<name>A0ABW1ELN6_9BACT</name>
<dbReference type="RefSeq" id="WP_263342227.1">
    <property type="nucleotide sequence ID" value="NZ_JAGSYH010000010.1"/>
</dbReference>
<dbReference type="Proteomes" id="UP001596091">
    <property type="component" value="Unassembled WGS sequence"/>
</dbReference>